<keyword evidence="5" id="KW-1015">Disulfide bond</keyword>
<evidence type="ECO:0000313" key="8">
    <source>
        <dbReference type="EMBL" id="KAK9827189.1"/>
    </source>
</evidence>
<dbReference type="EC" id="1.8.3.2" evidence="6"/>
<dbReference type="GO" id="GO:0016971">
    <property type="term" value="F:flavin-dependent sulfhydryl oxidase activity"/>
    <property type="evidence" value="ECO:0007669"/>
    <property type="project" value="InterPro"/>
</dbReference>
<dbReference type="AlphaFoldDB" id="A0AAW1R0F1"/>
<dbReference type="Gene3D" id="1.20.120.310">
    <property type="entry name" value="ERV/ALR sulfhydryl oxidase domain"/>
    <property type="match status" value="1"/>
</dbReference>
<keyword evidence="2 6" id="KW-0285">Flavoprotein</keyword>
<evidence type="ECO:0000259" key="7">
    <source>
        <dbReference type="PROSITE" id="PS51324"/>
    </source>
</evidence>
<evidence type="ECO:0000256" key="1">
    <source>
        <dbReference type="ARBA" id="ARBA00001974"/>
    </source>
</evidence>
<feature type="domain" description="ERV/ALR sulfhydryl oxidase" evidence="7">
    <location>
        <begin position="1"/>
        <end position="107"/>
    </location>
</feature>
<dbReference type="InterPro" id="IPR017905">
    <property type="entry name" value="ERV/ALR_sulphydryl_oxidase"/>
</dbReference>
<keyword evidence="3 6" id="KW-0274">FAD</keyword>
<dbReference type="PANTHER" id="PTHR12645">
    <property type="entry name" value="ALR/ERV"/>
    <property type="match status" value="1"/>
</dbReference>
<keyword evidence="9" id="KW-1185">Reference proteome</keyword>
<dbReference type="GO" id="GO:0005739">
    <property type="term" value="C:mitochondrion"/>
    <property type="evidence" value="ECO:0007669"/>
    <property type="project" value="TreeGrafter"/>
</dbReference>
<evidence type="ECO:0000256" key="6">
    <source>
        <dbReference type="RuleBase" id="RU371123"/>
    </source>
</evidence>
<comment type="cofactor">
    <cofactor evidence="1 6">
        <name>FAD</name>
        <dbReference type="ChEBI" id="CHEBI:57692"/>
    </cofactor>
</comment>
<evidence type="ECO:0000256" key="3">
    <source>
        <dbReference type="ARBA" id="ARBA00022827"/>
    </source>
</evidence>
<sequence length="225" mass="25491">MGVNADKWGPGAWRFLHYATLAFPDNPTKGQRKAYAALFHLLPRVLPCSVCRKHLRKSYQASPPVLQSRPQMIRWMEDVHTAINVRLRKKVKRVPVQGRIEAFRKGWRAGLRDLAFSMAFNAPRVTLSNDIVHFLAACRRVAGANSLPAVTHLKTKAGLLNTLSAFFRVSKTSVQAKYRPWLSQKSLVSSNRVWPFTRNRPASASSTRTSSRPSRRRVLHLKIGL</sequence>
<dbReference type="InterPro" id="IPR036774">
    <property type="entry name" value="ERV/ALR_sulphydryl_oxid_sf"/>
</dbReference>
<comment type="caution">
    <text evidence="8">The sequence shown here is derived from an EMBL/GenBank/DDBJ whole genome shotgun (WGS) entry which is preliminary data.</text>
</comment>
<gene>
    <name evidence="8" type="ORF">WJX74_009572</name>
</gene>
<dbReference type="GO" id="GO:0050660">
    <property type="term" value="F:flavin adenine dinucleotide binding"/>
    <property type="evidence" value="ECO:0007669"/>
    <property type="project" value="TreeGrafter"/>
</dbReference>
<dbReference type="InterPro" id="IPR039799">
    <property type="entry name" value="ALR/ERV"/>
</dbReference>
<evidence type="ECO:0000256" key="2">
    <source>
        <dbReference type="ARBA" id="ARBA00022630"/>
    </source>
</evidence>
<reference evidence="8 9" key="1">
    <citation type="journal article" date="2024" name="Nat. Commun.">
        <title>Phylogenomics reveals the evolutionary origins of lichenization in chlorophyte algae.</title>
        <authorList>
            <person name="Puginier C."/>
            <person name="Libourel C."/>
            <person name="Otte J."/>
            <person name="Skaloud P."/>
            <person name="Haon M."/>
            <person name="Grisel S."/>
            <person name="Petersen M."/>
            <person name="Berrin J.G."/>
            <person name="Delaux P.M."/>
            <person name="Dal Grande F."/>
            <person name="Keller J."/>
        </authorList>
    </citation>
    <scope>NUCLEOTIDE SEQUENCE [LARGE SCALE GENOMIC DNA]</scope>
    <source>
        <strain evidence="8 9">SAG 2145</strain>
    </source>
</reference>
<dbReference type="Pfam" id="PF04777">
    <property type="entry name" value="Evr1_Alr"/>
    <property type="match status" value="1"/>
</dbReference>
<dbReference type="EMBL" id="JALJOS010000019">
    <property type="protein sequence ID" value="KAK9827189.1"/>
    <property type="molecule type" value="Genomic_DNA"/>
</dbReference>
<dbReference type="PANTHER" id="PTHR12645:SF0">
    <property type="entry name" value="FAD-LINKED SULFHYDRYL OXIDASE ALR"/>
    <property type="match status" value="1"/>
</dbReference>
<comment type="catalytic activity">
    <reaction evidence="6">
        <text>2 R'C(R)SH + O2 = R'C(R)S-S(R)CR' + H2O2</text>
        <dbReference type="Rhea" id="RHEA:17357"/>
        <dbReference type="ChEBI" id="CHEBI:15379"/>
        <dbReference type="ChEBI" id="CHEBI:16240"/>
        <dbReference type="ChEBI" id="CHEBI:16520"/>
        <dbReference type="ChEBI" id="CHEBI:17412"/>
        <dbReference type="EC" id="1.8.3.2"/>
    </reaction>
</comment>
<protein>
    <recommendedName>
        <fullName evidence="6">Sulfhydryl oxidase</fullName>
        <ecNumber evidence="6">1.8.3.2</ecNumber>
    </recommendedName>
</protein>
<keyword evidence="4 6" id="KW-0560">Oxidoreductase</keyword>
<dbReference type="PROSITE" id="PS51324">
    <property type="entry name" value="ERV_ALR"/>
    <property type="match status" value="1"/>
</dbReference>
<evidence type="ECO:0000256" key="5">
    <source>
        <dbReference type="ARBA" id="ARBA00023157"/>
    </source>
</evidence>
<organism evidence="8 9">
    <name type="scientific">Apatococcus lobatus</name>
    <dbReference type="NCBI Taxonomy" id="904363"/>
    <lineage>
        <taxon>Eukaryota</taxon>
        <taxon>Viridiplantae</taxon>
        <taxon>Chlorophyta</taxon>
        <taxon>core chlorophytes</taxon>
        <taxon>Trebouxiophyceae</taxon>
        <taxon>Chlorellales</taxon>
        <taxon>Chlorellaceae</taxon>
        <taxon>Apatococcus</taxon>
    </lineage>
</organism>
<evidence type="ECO:0000256" key="4">
    <source>
        <dbReference type="ARBA" id="ARBA00023002"/>
    </source>
</evidence>
<proteinExistence type="predicted"/>
<name>A0AAW1R0F1_9CHLO</name>
<dbReference type="Proteomes" id="UP001438707">
    <property type="component" value="Unassembled WGS sequence"/>
</dbReference>
<accession>A0AAW1R0F1</accession>
<dbReference type="SUPFAM" id="SSF69000">
    <property type="entry name" value="FAD-dependent thiol oxidase"/>
    <property type="match status" value="1"/>
</dbReference>
<evidence type="ECO:0000313" key="9">
    <source>
        <dbReference type="Proteomes" id="UP001438707"/>
    </source>
</evidence>